<comment type="caution">
    <text evidence="2">The sequence shown here is derived from an EMBL/GenBank/DDBJ whole genome shotgun (WGS) entry which is preliminary data.</text>
</comment>
<evidence type="ECO:0000259" key="1">
    <source>
        <dbReference type="Pfam" id="PF01370"/>
    </source>
</evidence>
<evidence type="ECO:0000313" key="3">
    <source>
        <dbReference type="Proteomes" id="UP000753961"/>
    </source>
</evidence>
<dbReference type="AlphaFoldDB" id="A0A953HPY0"/>
<dbReference type="Pfam" id="PF01370">
    <property type="entry name" value="Epimerase"/>
    <property type="match status" value="1"/>
</dbReference>
<evidence type="ECO:0000313" key="2">
    <source>
        <dbReference type="EMBL" id="MBY5958673.1"/>
    </source>
</evidence>
<name>A0A953HPY0_9BACT</name>
<dbReference type="SUPFAM" id="SSF51735">
    <property type="entry name" value="NAD(P)-binding Rossmann-fold domains"/>
    <property type="match status" value="1"/>
</dbReference>
<organism evidence="2 3">
    <name type="scientific">Membranihabitans marinus</name>
    <dbReference type="NCBI Taxonomy" id="1227546"/>
    <lineage>
        <taxon>Bacteria</taxon>
        <taxon>Pseudomonadati</taxon>
        <taxon>Bacteroidota</taxon>
        <taxon>Saprospiria</taxon>
        <taxon>Saprospirales</taxon>
        <taxon>Saprospiraceae</taxon>
        <taxon>Membranihabitans</taxon>
    </lineage>
</organism>
<proteinExistence type="predicted"/>
<dbReference type="EMBL" id="JAHVHU010000009">
    <property type="protein sequence ID" value="MBY5958673.1"/>
    <property type="molecule type" value="Genomic_DNA"/>
</dbReference>
<gene>
    <name evidence="2" type="ORF">KUV50_11045</name>
</gene>
<sequence>MKTIQELNERLSQPSERLIRDFEKIDGDIMILGVGGKMGPSLAELAVRASKKGKNSKRIIGVSRFSDATLKEDLEKIGVETITADLLEEDELQALPEVDNVIYMIGKKFGTGGNEHLTWAMNAYLPGRVAEKFRNSRIVVFSSGNIYPYVPVLSGGATESTPPDPRGEYAQSCLGRERIFEHFSHRYEIPMLIYRLNYAVEMRYGNLLEIATAVNQQKPINLRLGHMNVIWQGDANEIAIRSLLHCSTPPKLLNVTGPETISIRWVADEFGRKLGKKPIINDQEAPDALLNNAAHSHQLFGYPSVSLTEVMDWTADWVQNEGETLGKPTHFQQRSGKF</sequence>
<keyword evidence="3" id="KW-1185">Reference proteome</keyword>
<dbReference type="InterPro" id="IPR036291">
    <property type="entry name" value="NAD(P)-bd_dom_sf"/>
</dbReference>
<dbReference type="Gene3D" id="3.40.50.720">
    <property type="entry name" value="NAD(P)-binding Rossmann-like Domain"/>
    <property type="match status" value="1"/>
</dbReference>
<dbReference type="Proteomes" id="UP000753961">
    <property type="component" value="Unassembled WGS sequence"/>
</dbReference>
<protein>
    <submittedName>
        <fullName evidence="2">NAD-dependent epimerase/dehydratase family protein</fullName>
    </submittedName>
</protein>
<feature type="domain" description="NAD-dependent epimerase/dehydratase" evidence="1">
    <location>
        <begin position="29"/>
        <end position="196"/>
    </location>
</feature>
<reference evidence="2" key="1">
    <citation type="submission" date="2021-06" db="EMBL/GenBank/DDBJ databases">
        <title>44 bacteria genomes isolated from Dapeng, Shenzhen.</title>
        <authorList>
            <person name="Zheng W."/>
            <person name="Yu S."/>
            <person name="Huang Y."/>
        </authorList>
    </citation>
    <scope>NUCLEOTIDE SEQUENCE</scope>
    <source>
        <strain evidence="2">DP5N28-2</strain>
    </source>
</reference>
<dbReference type="RefSeq" id="WP_222580205.1">
    <property type="nucleotide sequence ID" value="NZ_JAHVHU010000009.1"/>
</dbReference>
<accession>A0A953HPY0</accession>
<dbReference type="InterPro" id="IPR001509">
    <property type="entry name" value="Epimerase_deHydtase"/>
</dbReference>